<evidence type="ECO:0008006" key="4">
    <source>
        <dbReference type="Google" id="ProtNLM"/>
    </source>
</evidence>
<keyword evidence="1" id="KW-1133">Transmembrane helix</keyword>
<sequence>MPLTPLHLGPALLAGVVLYRFLDLPTVLAGSVVVDVRAALVVFGPLDGPVHGVLTTFVGATAVALMLTVVVFALPDGVQSLLDAGRLAPTTALGPVLAASFVGTWSHVVLDSLLYADARPLFPLAGNPLLREGVVFVPVYGGCLIAGLLGLAGYAFRRRQTAGARPV</sequence>
<reference evidence="2 3" key="2">
    <citation type="submission" date="2019-04" db="EMBL/GenBank/DDBJ databases">
        <authorList>
            <person name="Yang S."/>
            <person name="Wei W."/>
        </authorList>
    </citation>
    <scope>NUCLEOTIDE SEQUENCE [LARGE SCALE GENOMIC DNA]</scope>
    <source>
        <strain evidence="3">ZP60</strain>
    </source>
</reference>
<evidence type="ECO:0000313" key="2">
    <source>
        <dbReference type="EMBL" id="QCD66166.1"/>
    </source>
</evidence>
<dbReference type="OMA" id="FTPFHMG"/>
<organism evidence="2 3">
    <name type="scientific">Halomicrobium mukohataei</name>
    <dbReference type="NCBI Taxonomy" id="57705"/>
    <lineage>
        <taxon>Archaea</taxon>
        <taxon>Methanobacteriati</taxon>
        <taxon>Methanobacteriota</taxon>
        <taxon>Stenosarchaea group</taxon>
        <taxon>Halobacteria</taxon>
        <taxon>Halobacteriales</taxon>
        <taxon>Haloarculaceae</taxon>
        <taxon>Halomicrobium</taxon>
    </lineage>
</organism>
<dbReference type="Proteomes" id="UP000297053">
    <property type="component" value="Chromosome"/>
</dbReference>
<dbReference type="GeneID" id="42179495"/>
<accession>A0A4D6KMF6</accession>
<feature type="transmembrane region" description="Helical" evidence="1">
    <location>
        <begin position="135"/>
        <end position="156"/>
    </location>
</feature>
<dbReference type="AlphaFoldDB" id="A0A4D6KMF6"/>
<keyword evidence="1" id="KW-0812">Transmembrane</keyword>
<dbReference type="EMBL" id="CP039375">
    <property type="protein sequence ID" value="QCD66166.1"/>
    <property type="molecule type" value="Genomic_DNA"/>
</dbReference>
<feature type="transmembrane region" description="Helical" evidence="1">
    <location>
        <begin position="53"/>
        <end position="74"/>
    </location>
</feature>
<reference evidence="2 3" key="1">
    <citation type="submission" date="2019-04" db="EMBL/GenBank/DDBJ databases">
        <title>Complete genome sequence of Arthrobacter sp. ZXY-2 associated with effective atrazine degradation and salt adaptation.</title>
        <authorList>
            <person name="Zhao X."/>
        </authorList>
    </citation>
    <scope>NUCLEOTIDE SEQUENCE [LARGE SCALE GENOMIC DNA]</scope>
    <source>
        <strain evidence="3">ZP60</strain>
    </source>
</reference>
<evidence type="ECO:0000256" key="1">
    <source>
        <dbReference type="SAM" id="Phobius"/>
    </source>
</evidence>
<evidence type="ECO:0000313" key="3">
    <source>
        <dbReference type="Proteomes" id="UP000297053"/>
    </source>
</evidence>
<keyword evidence="1" id="KW-0472">Membrane</keyword>
<protein>
    <recommendedName>
        <fullName evidence="4">DUF4184 family protein</fullName>
    </recommendedName>
</protein>
<gene>
    <name evidence="2" type="ORF">E5139_11125</name>
</gene>
<dbReference type="KEGG" id="halz:E5139_11125"/>
<name>A0A4D6KMF6_9EURY</name>
<proteinExistence type="predicted"/>
<dbReference type="RefSeq" id="WP_015762557.1">
    <property type="nucleotide sequence ID" value="NZ_CP039375.1"/>
</dbReference>
<feature type="transmembrane region" description="Helical" evidence="1">
    <location>
        <begin position="95"/>
        <end position="115"/>
    </location>
</feature>